<comment type="caution">
    <text evidence="1">The sequence shown here is derived from an EMBL/GenBank/DDBJ whole genome shotgun (WGS) entry which is preliminary data.</text>
</comment>
<organism evidence="1 2">
    <name type="scientific">Blattamonas nauphoetae</name>
    <dbReference type="NCBI Taxonomy" id="2049346"/>
    <lineage>
        <taxon>Eukaryota</taxon>
        <taxon>Metamonada</taxon>
        <taxon>Preaxostyla</taxon>
        <taxon>Oxymonadida</taxon>
        <taxon>Blattamonas</taxon>
    </lineage>
</organism>
<evidence type="ECO:0000313" key="1">
    <source>
        <dbReference type="EMBL" id="KAK2957020.1"/>
    </source>
</evidence>
<proteinExistence type="predicted"/>
<keyword evidence="2" id="KW-1185">Reference proteome</keyword>
<name>A0ABQ9XZU6_9EUKA</name>
<evidence type="ECO:0000313" key="2">
    <source>
        <dbReference type="Proteomes" id="UP001281761"/>
    </source>
</evidence>
<protein>
    <submittedName>
        <fullName evidence="1">Uncharacterized protein</fullName>
    </submittedName>
</protein>
<dbReference type="Proteomes" id="UP001281761">
    <property type="component" value="Unassembled WGS sequence"/>
</dbReference>
<sequence>MQLINQEKTKTRQSFETRQTQQCLHDFFGRGARLLPRAVETACPSSASPVLIVCSVRSDDVKFAVLAECKSVPKLTTTDDIDNRRHRCPNKLRRARRAPRLLRRDP</sequence>
<gene>
    <name evidence="1" type="ORF">BLNAU_8095</name>
</gene>
<dbReference type="EMBL" id="JARBJD010000050">
    <property type="protein sequence ID" value="KAK2957020.1"/>
    <property type="molecule type" value="Genomic_DNA"/>
</dbReference>
<reference evidence="1 2" key="1">
    <citation type="journal article" date="2022" name="bioRxiv">
        <title>Genomics of Preaxostyla Flagellates Illuminates Evolutionary Transitions and the Path Towards Mitochondrial Loss.</title>
        <authorList>
            <person name="Novak L.V.F."/>
            <person name="Treitli S.C."/>
            <person name="Pyrih J."/>
            <person name="Halakuc P."/>
            <person name="Pipaliya S.V."/>
            <person name="Vacek V."/>
            <person name="Brzon O."/>
            <person name="Soukal P."/>
            <person name="Eme L."/>
            <person name="Dacks J.B."/>
            <person name="Karnkowska A."/>
            <person name="Elias M."/>
            <person name="Hampl V."/>
        </authorList>
    </citation>
    <scope>NUCLEOTIDE SEQUENCE [LARGE SCALE GENOMIC DNA]</scope>
    <source>
        <strain evidence="1">NAU3</strain>
        <tissue evidence="1">Gut</tissue>
    </source>
</reference>
<accession>A0ABQ9XZU6</accession>